<organism evidence="2 3">
    <name type="scientific">Mycena citricolor</name>
    <dbReference type="NCBI Taxonomy" id="2018698"/>
    <lineage>
        <taxon>Eukaryota</taxon>
        <taxon>Fungi</taxon>
        <taxon>Dikarya</taxon>
        <taxon>Basidiomycota</taxon>
        <taxon>Agaricomycotina</taxon>
        <taxon>Agaricomycetes</taxon>
        <taxon>Agaricomycetidae</taxon>
        <taxon>Agaricales</taxon>
        <taxon>Marasmiineae</taxon>
        <taxon>Mycenaceae</taxon>
        <taxon>Mycena</taxon>
    </lineage>
</organism>
<keyword evidence="3" id="KW-1185">Reference proteome</keyword>
<protein>
    <submittedName>
        <fullName evidence="2">Uncharacterized protein</fullName>
    </submittedName>
</protein>
<dbReference type="AlphaFoldDB" id="A0AAD2GZS8"/>
<proteinExistence type="predicted"/>
<feature type="region of interest" description="Disordered" evidence="1">
    <location>
        <begin position="97"/>
        <end position="122"/>
    </location>
</feature>
<reference evidence="2" key="1">
    <citation type="submission" date="2023-11" db="EMBL/GenBank/DDBJ databases">
        <authorList>
            <person name="De Vega J J."/>
            <person name="De Vega J J."/>
        </authorList>
    </citation>
    <scope>NUCLEOTIDE SEQUENCE</scope>
</reference>
<name>A0AAD2GZS8_9AGAR</name>
<accession>A0AAD2GZS8</accession>
<comment type="caution">
    <text evidence="2">The sequence shown here is derived from an EMBL/GenBank/DDBJ whole genome shotgun (WGS) entry which is preliminary data.</text>
</comment>
<dbReference type="EMBL" id="CAVNYO010000090">
    <property type="protein sequence ID" value="CAK5265443.1"/>
    <property type="molecule type" value="Genomic_DNA"/>
</dbReference>
<evidence type="ECO:0000256" key="1">
    <source>
        <dbReference type="SAM" id="MobiDB-lite"/>
    </source>
</evidence>
<gene>
    <name evidence="2" type="ORF">MYCIT1_LOCUS6425</name>
</gene>
<evidence type="ECO:0000313" key="2">
    <source>
        <dbReference type="EMBL" id="CAK5265443.1"/>
    </source>
</evidence>
<sequence>MESRFGFTGRRFMITGKHAHEGHIGLVVGYRHIDRPKKPTVGQESARERVVELTLNLDVGAKAYVELDQVVEIQTVQDSQPDTFYDDLLHRIRNPHREVIPPPDESVEGNYETPKGSSLSDKPTDVFEHDDLWLAHPDLMGKRVDVRVKSVAEIENARDKEKERLKGKNSRPLNAFKKKTFQHAGKTGLKFVLIRLGGYDNAYVPAECLEPVRTVPDGQCINTVRGRVIVIGIDCGKQDADIGRYAEVIPESSEPSKVLVRFQDATGINGTSNAGLETAKAWSLVS</sequence>
<evidence type="ECO:0000313" key="3">
    <source>
        <dbReference type="Proteomes" id="UP001295794"/>
    </source>
</evidence>
<dbReference type="Proteomes" id="UP001295794">
    <property type="component" value="Unassembled WGS sequence"/>
</dbReference>